<evidence type="ECO:0000313" key="2">
    <source>
        <dbReference type="Proteomes" id="UP000250163"/>
    </source>
</evidence>
<protein>
    <submittedName>
        <fullName evidence="1">Uncharacterized protein</fullName>
    </submittedName>
</protein>
<proteinExistence type="predicted"/>
<dbReference type="Proteomes" id="UP000250163">
    <property type="component" value="Chromosome MORIYA"/>
</dbReference>
<accession>A0A330LJ82</accession>
<dbReference type="EMBL" id="LS483250">
    <property type="protein sequence ID" value="SQD77054.1"/>
    <property type="molecule type" value="Genomic_DNA"/>
</dbReference>
<dbReference type="KEGG" id="mya:MORIYA_0576"/>
<name>A0A330LJ82_9GAMM</name>
<dbReference type="OrthoDB" id="5919030at2"/>
<keyword evidence="2" id="KW-1185">Reference proteome</keyword>
<organism evidence="1 2">
    <name type="scientific">Moritella yayanosii</name>
    <dbReference type="NCBI Taxonomy" id="69539"/>
    <lineage>
        <taxon>Bacteria</taxon>
        <taxon>Pseudomonadati</taxon>
        <taxon>Pseudomonadota</taxon>
        <taxon>Gammaproteobacteria</taxon>
        <taxon>Alteromonadales</taxon>
        <taxon>Moritellaceae</taxon>
        <taxon>Moritella</taxon>
    </lineage>
</organism>
<dbReference type="AlphaFoldDB" id="A0A330LJ82"/>
<reference evidence="2" key="1">
    <citation type="submission" date="2018-05" db="EMBL/GenBank/DDBJ databases">
        <authorList>
            <person name="Cea G.-C."/>
            <person name="William W."/>
        </authorList>
    </citation>
    <scope>NUCLEOTIDE SEQUENCE [LARGE SCALE GENOMIC DNA]</scope>
    <source>
        <strain evidence="2">DB21MT 5</strain>
    </source>
</reference>
<sequence>MSSKVNLSISTRKLAELIQAGHLCAADFNCLDPESKQQVWQLCLWSCNKRVHCTKSCTQQCNSGYCEGAKTAIKNSTVTSDQSTFITINAD</sequence>
<evidence type="ECO:0000313" key="1">
    <source>
        <dbReference type="EMBL" id="SQD77054.1"/>
    </source>
</evidence>
<gene>
    <name evidence="1" type="ORF">MORIYA_0576</name>
</gene>
<dbReference type="RefSeq" id="WP_112712505.1">
    <property type="nucleotide sequence ID" value="NZ_LS483250.1"/>
</dbReference>